<protein>
    <recommendedName>
        <fullName evidence="3">DUF559 domain-containing protein</fullName>
    </recommendedName>
</protein>
<sequence>MIYTSRQVHARVTAREISRVIASGRLIRAGRYYVTPDTAEGVRAALAAGLRPTCVTAAEEHGLWVPPVAGWHVYARRGSPGAGWVGHGWHPSWPESGPIASPGLLLRHAIRCLDPLEVGILADSALHEGLLDQDAVAALAATAPRAVHRVLERTTGTAESGTESKVRLFLQLHNVSVTPQVKIPGVGRVDNLAGRRWIVECDSRQHHTGKETYAKDRARDLRALELGYFTTRLTHAMVFAGWSRTSATLVQVIRSGRHLDPPDRWAL</sequence>
<name>A0A444B132_9MICO</name>
<organism evidence="1 2">
    <name type="scientific">Janibacter hoylei PVAS-1</name>
    <dbReference type="NCBI Taxonomy" id="1210046"/>
    <lineage>
        <taxon>Bacteria</taxon>
        <taxon>Bacillati</taxon>
        <taxon>Actinomycetota</taxon>
        <taxon>Actinomycetes</taxon>
        <taxon>Micrococcales</taxon>
        <taxon>Intrasporangiaceae</taxon>
        <taxon>Janibacter</taxon>
    </lineage>
</organism>
<dbReference type="EMBL" id="PIPF01000012">
    <property type="protein sequence ID" value="RWU82041.1"/>
    <property type="molecule type" value="Genomic_DNA"/>
</dbReference>
<dbReference type="Gene3D" id="3.40.960.10">
    <property type="entry name" value="VSR Endonuclease"/>
    <property type="match status" value="1"/>
</dbReference>
<gene>
    <name evidence="1" type="ORF">CWN80_12355</name>
</gene>
<dbReference type="RefSeq" id="WP_128277375.1">
    <property type="nucleotide sequence ID" value="NZ_PIPF01000012.1"/>
</dbReference>
<dbReference type="AlphaFoldDB" id="A0A444B132"/>
<keyword evidence="2" id="KW-1185">Reference proteome</keyword>
<evidence type="ECO:0000313" key="2">
    <source>
        <dbReference type="Proteomes" id="UP000288711"/>
    </source>
</evidence>
<comment type="caution">
    <text evidence="1">The sequence shown here is derived from an EMBL/GenBank/DDBJ whole genome shotgun (WGS) entry which is preliminary data.</text>
</comment>
<evidence type="ECO:0008006" key="3">
    <source>
        <dbReference type="Google" id="ProtNLM"/>
    </source>
</evidence>
<evidence type="ECO:0000313" key="1">
    <source>
        <dbReference type="EMBL" id="RWU82041.1"/>
    </source>
</evidence>
<reference evidence="1 2" key="1">
    <citation type="journal article" date="2009" name="Int. J. Syst. Evol. Microbiol.">
        <title>Janibacter hoylei sp. nov., Bacillus isronensis sp. nov. and Bacillus aryabhattai sp. nov., isolated from cryotubes used for collecting air from the upper atmosphere.</title>
        <authorList>
            <person name="Shivaji S."/>
            <person name="Chaturvedi P."/>
            <person name="Begum Z."/>
            <person name="Pindi P.K."/>
            <person name="Manorama R."/>
            <person name="Padmanaban D.A."/>
            <person name="Shouche Y.S."/>
            <person name="Pawar S."/>
            <person name="Vaishampayan P."/>
            <person name="Dutt C.B."/>
            <person name="Datta G.N."/>
            <person name="Manchanda R.K."/>
            <person name="Rao U.R."/>
            <person name="Bhargava P.M."/>
            <person name="Narlikar J.V."/>
        </authorList>
    </citation>
    <scope>NUCLEOTIDE SEQUENCE [LARGE SCALE GENOMIC DNA]</scope>
    <source>
        <strain evidence="1 2">PVAS-1</strain>
    </source>
</reference>
<proteinExistence type="predicted"/>
<accession>A0A444B132</accession>
<dbReference type="Proteomes" id="UP000288711">
    <property type="component" value="Unassembled WGS sequence"/>
</dbReference>